<evidence type="ECO:0000256" key="8">
    <source>
        <dbReference type="ARBA" id="ARBA00022723"/>
    </source>
</evidence>
<dbReference type="SUPFAM" id="SSF55608">
    <property type="entry name" value="Homing endonucleases"/>
    <property type="match status" value="1"/>
</dbReference>
<dbReference type="InterPro" id="IPR003959">
    <property type="entry name" value="ATPase_AAA_core"/>
</dbReference>
<dbReference type="SUPFAM" id="SSF51294">
    <property type="entry name" value="Hedgehog/intein (Hint) domain"/>
    <property type="match status" value="1"/>
</dbReference>
<dbReference type="GO" id="GO:0016539">
    <property type="term" value="P:intein-mediated protein splicing"/>
    <property type="evidence" value="ECO:0007669"/>
    <property type="project" value="InterPro"/>
</dbReference>
<dbReference type="GO" id="GO:0004222">
    <property type="term" value="F:metalloendopeptidase activity"/>
    <property type="evidence" value="ECO:0007669"/>
    <property type="project" value="InterPro"/>
</dbReference>
<keyword evidence="16 20" id="KW-1133">Transmembrane helix</keyword>
<keyword evidence="19 20" id="KW-0472">Membrane</keyword>
<dbReference type="Gene3D" id="2.170.16.10">
    <property type="entry name" value="Hedgehog/Intein (Hint) domain"/>
    <property type="match status" value="1"/>
</dbReference>
<dbReference type="Pfam" id="PF14890">
    <property type="entry name" value="Intein_splicing"/>
    <property type="match status" value="1"/>
</dbReference>
<keyword evidence="18" id="KW-0482">Metalloprotease</keyword>
<dbReference type="NCBIfam" id="TIGR01445">
    <property type="entry name" value="intein_Nterm"/>
    <property type="match status" value="1"/>
</dbReference>
<evidence type="ECO:0000256" key="11">
    <source>
        <dbReference type="ARBA" id="ARBA00022801"/>
    </source>
</evidence>
<reference evidence="22 23" key="1">
    <citation type="journal article" date="2016" name="Nat. Commun.">
        <title>Thousands of microbial genomes shed light on interconnected biogeochemical processes in an aquifer system.</title>
        <authorList>
            <person name="Anantharaman K."/>
            <person name="Brown C.T."/>
            <person name="Hug L.A."/>
            <person name="Sharon I."/>
            <person name="Castelle C.J."/>
            <person name="Probst A.J."/>
            <person name="Thomas B.C."/>
            <person name="Singh A."/>
            <person name="Wilkins M.J."/>
            <person name="Karaoz U."/>
            <person name="Brodie E.L."/>
            <person name="Williams K.H."/>
            <person name="Hubbard S.S."/>
            <person name="Banfield J.F."/>
        </authorList>
    </citation>
    <scope>NUCLEOTIDE SEQUENCE [LARGE SCALE GENOMIC DNA]</scope>
</reference>
<comment type="cofactor">
    <cofactor evidence="1">
        <name>Zn(2+)</name>
        <dbReference type="ChEBI" id="CHEBI:29105"/>
    </cofactor>
</comment>
<dbReference type="PRINTS" id="PR00379">
    <property type="entry name" value="INTEIN"/>
</dbReference>
<dbReference type="Proteomes" id="UP000176504">
    <property type="component" value="Unassembled WGS sequence"/>
</dbReference>
<keyword evidence="9" id="KW-0547">Nucleotide-binding</keyword>
<dbReference type="InterPro" id="IPR003587">
    <property type="entry name" value="Hint_dom_N"/>
</dbReference>
<evidence type="ECO:0000256" key="5">
    <source>
        <dbReference type="ARBA" id="ARBA00022670"/>
    </source>
</evidence>
<dbReference type="FunFam" id="3.40.50.300:FF:002568">
    <property type="entry name" value="Cell division protein (FtsH)"/>
    <property type="match status" value="1"/>
</dbReference>
<dbReference type="FunFam" id="1.10.8.60:FF:000001">
    <property type="entry name" value="ATP-dependent zinc metalloprotease FtsH"/>
    <property type="match status" value="1"/>
</dbReference>
<keyword evidence="4" id="KW-1003">Cell membrane</keyword>
<dbReference type="Gene3D" id="1.10.8.60">
    <property type="match status" value="1"/>
</dbReference>
<dbReference type="PANTHER" id="PTHR23076">
    <property type="entry name" value="METALLOPROTEASE M41 FTSH"/>
    <property type="match status" value="1"/>
</dbReference>
<dbReference type="InterPro" id="IPR011546">
    <property type="entry name" value="Pept_M41_FtsH_extracell"/>
</dbReference>
<keyword evidence="7" id="KW-0540">Nuclease</keyword>
<dbReference type="AlphaFoldDB" id="A0A1F4VGE0"/>
<dbReference type="Pfam" id="PF06480">
    <property type="entry name" value="FtsH_ext"/>
    <property type="match status" value="1"/>
</dbReference>
<dbReference type="Gene3D" id="3.40.50.300">
    <property type="entry name" value="P-loop containing nucleotide triphosphate hydrolases"/>
    <property type="match status" value="2"/>
</dbReference>
<gene>
    <name evidence="22" type="ORF">A3A78_01905</name>
</gene>
<evidence type="ECO:0000256" key="4">
    <source>
        <dbReference type="ARBA" id="ARBA00022475"/>
    </source>
</evidence>
<evidence type="ECO:0000256" key="14">
    <source>
        <dbReference type="ARBA" id="ARBA00022840"/>
    </source>
</evidence>
<keyword evidence="8" id="KW-0479">Metal-binding</keyword>
<dbReference type="Gene3D" id="3.10.28.10">
    <property type="entry name" value="Homing endonucleases"/>
    <property type="match status" value="1"/>
</dbReference>
<name>A0A1F4VGE0_UNCKA</name>
<dbReference type="InterPro" id="IPR041569">
    <property type="entry name" value="AAA_lid_3"/>
</dbReference>
<accession>A0A1F4VGE0</accession>
<dbReference type="InterPro" id="IPR004042">
    <property type="entry name" value="Intein_endonuc_central"/>
</dbReference>
<dbReference type="Gene3D" id="1.20.58.760">
    <property type="entry name" value="Peptidase M41"/>
    <property type="match status" value="1"/>
</dbReference>
<feature type="transmembrane region" description="Helical" evidence="20">
    <location>
        <begin position="27"/>
        <end position="46"/>
    </location>
</feature>
<protein>
    <recommendedName>
        <fullName evidence="21">DOD-type homing endonuclease domain-containing protein</fullName>
    </recommendedName>
</protein>
<evidence type="ECO:0000256" key="13">
    <source>
        <dbReference type="ARBA" id="ARBA00022833"/>
    </source>
</evidence>
<comment type="similarity">
    <text evidence="3">In the C-terminal section; belongs to the peptidase M41 family.</text>
</comment>
<evidence type="ECO:0000256" key="10">
    <source>
        <dbReference type="ARBA" id="ARBA00022759"/>
    </source>
</evidence>
<dbReference type="GO" id="GO:0030163">
    <property type="term" value="P:protein catabolic process"/>
    <property type="evidence" value="ECO:0007669"/>
    <property type="project" value="TreeGrafter"/>
</dbReference>
<evidence type="ECO:0000256" key="17">
    <source>
        <dbReference type="ARBA" id="ARBA00023000"/>
    </source>
</evidence>
<dbReference type="Pfam" id="PF17862">
    <property type="entry name" value="AAA_lid_3"/>
    <property type="match status" value="1"/>
</dbReference>
<dbReference type="SUPFAM" id="SSF140990">
    <property type="entry name" value="FtsH protease domain-like"/>
    <property type="match status" value="1"/>
</dbReference>
<dbReference type="InterPro" id="IPR006141">
    <property type="entry name" value="Intein_N"/>
</dbReference>
<evidence type="ECO:0000256" key="6">
    <source>
        <dbReference type="ARBA" id="ARBA00022692"/>
    </source>
</evidence>
<dbReference type="InterPro" id="IPR037219">
    <property type="entry name" value="Peptidase_M41-like"/>
</dbReference>
<dbReference type="GO" id="GO:0004176">
    <property type="term" value="F:ATP-dependent peptidase activity"/>
    <property type="evidence" value="ECO:0007669"/>
    <property type="project" value="InterPro"/>
</dbReference>
<evidence type="ECO:0000256" key="3">
    <source>
        <dbReference type="ARBA" id="ARBA00010044"/>
    </source>
</evidence>
<keyword evidence="17" id="KW-0651">Protein splicing</keyword>
<evidence type="ECO:0000256" key="15">
    <source>
        <dbReference type="ARBA" id="ARBA00022886"/>
    </source>
</evidence>
<dbReference type="Pfam" id="PF01434">
    <property type="entry name" value="Peptidase_M41"/>
    <property type="match status" value="1"/>
</dbReference>
<organism evidence="22 23">
    <name type="scientific">candidate division WWE3 bacterium RIFCSPLOWO2_01_FULL_41_18</name>
    <dbReference type="NCBI Taxonomy" id="1802625"/>
    <lineage>
        <taxon>Bacteria</taxon>
        <taxon>Katanobacteria</taxon>
    </lineage>
</organism>
<dbReference type="InterPro" id="IPR027434">
    <property type="entry name" value="Homing_endonucl"/>
</dbReference>
<sequence>MPKTADPREKNQKPNGKNEGKSIFSNVFFYAFLFLILFGIISSASYSEIGVSKKPISDALSLINAGEVNKVTVEGDSIRLELKDGTKVLSHKEETISFDDILKNNNIDTSKVPGGIEVKVGIPWGALLFNFAPALLSLALLLFLLRQMRGAGSDMFSFGKSKAKLFNEKSPQVKFSDVAGSDEAKAELVEIVDFLKNPSKYMALGARIPKGVLLVGPAGVGKTLLAKAISGEAGVPFFSVAGSEFMEMLVGVGSARVRDLFEIAKAAQPSLIFIDEVDAIGRQRGMGIGGGHDEREQTLNQILVEMDGFDPRTSVIVIAASVTGDTPVMIKENDVVSLRPISEIVDRYYEPFEEGVEISSPSLQALSYEQNGKTITPKFTDVRGVFRHKVNEIYEIEYLGGKVRATGNHSVFIWEGEKVVAKPVTLLKKGDVLVDITPKKFDELGGGKEKFEVYIKVGEKNAQLQETFDLVMQNKGVMSQSQLSDLTGFAQTTVSLWHRGVNGPRELSNKYYIHDIPDEIKVTPDLMRLFGYYTAEGYARKEVDFCFNEKEVDYIEDVKKLMFDIFGLSPHLERHKTHGAVNIIYHSVPVANVFKTYCGSGARNKHAPTFLFEAPFEYFKEYLCGYSRGDGHINKQGELIVVSVSKRLITELVWLARIHGMKAFFTSFATRGGRVINGGKPLASSTAYRLGLGKYYNLFNGLDKSRIDQRFKKPVIKKIRKLDFDGYVYDFCGCSNEAFFIGINPIVGHNTNRPDMLDPALIRPGRFDRRVILTLPDLRERQEIIKIHMRGKPFVSEINTERLAKRTVGFSGADIENMLNEAAIFAARFGKKAIEEKDLEEAALKVQLGPEKKKMQSEEEKKMVAYHEAGHALVASLTEGMDPVHRISIISRGLSLGFTLFPPATERYNETKSRLLSMITTSLGGRAAEELVFKEQTVGASNDIEKATEIARRMVTEFGMSDLGPISFNGKEERFWLAREIGESSSYSQEVAAKIDAEVKKIIDESYSKARKILVENREKLDKVAEELIKKESLDSDEFKALIGLE</sequence>
<keyword evidence="12" id="KW-0068">Autocatalytic cleavage</keyword>
<evidence type="ECO:0000256" key="9">
    <source>
        <dbReference type="ARBA" id="ARBA00022741"/>
    </source>
</evidence>
<dbReference type="InterPro" id="IPR036844">
    <property type="entry name" value="Hint_dom_sf"/>
</dbReference>
<keyword evidence="5" id="KW-0645">Protease</keyword>
<keyword evidence="6 20" id="KW-0812">Transmembrane</keyword>
<dbReference type="CDD" id="cd19501">
    <property type="entry name" value="RecA-like_FtsH"/>
    <property type="match status" value="1"/>
</dbReference>
<keyword evidence="14" id="KW-0067">ATP-binding</keyword>
<dbReference type="InterPro" id="IPR000642">
    <property type="entry name" value="Peptidase_M41"/>
</dbReference>
<keyword evidence="15" id="KW-0404">Intron homing</keyword>
<dbReference type="EMBL" id="MEVI01000001">
    <property type="protein sequence ID" value="OGC55773.1"/>
    <property type="molecule type" value="Genomic_DNA"/>
</dbReference>
<evidence type="ECO:0000256" key="19">
    <source>
        <dbReference type="ARBA" id="ARBA00023136"/>
    </source>
</evidence>
<dbReference type="GO" id="GO:0004519">
    <property type="term" value="F:endonuclease activity"/>
    <property type="evidence" value="ECO:0007669"/>
    <property type="project" value="UniProtKB-KW"/>
</dbReference>
<dbReference type="PROSITE" id="PS50819">
    <property type="entry name" value="INTEIN_ENDONUCLEASE"/>
    <property type="match status" value="1"/>
</dbReference>
<keyword evidence="11" id="KW-0378">Hydrolase</keyword>
<evidence type="ECO:0000256" key="7">
    <source>
        <dbReference type="ARBA" id="ARBA00022722"/>
    </source>
</evidence>
<dbReference type="GO" id="GO:0016887">
    <property type="term" value="F:ATP hydrolysis activity"/>
    <property type="evidence" value="ECO:0007669"/>
    <property type="project" value="InterPro"/>
</dbReference>
<dbReference type="SUPFAM" id="SSF52540">
    <property type="entry name" value="P-loop containing nucleoside triphosphate hydrolases"/>
    <property type="match status" value="2"/>
</dbReference>
<dbReference type="SMART" id="SM00306">
    <property type="entry name" value="HintN"/>
    <property type="match status" value="1"/>
</dbReference>
<evidence type="ECO:0000256" key="1">
    <source>
        <dbReference type="ARBA" id="ARBA00001947"/>
    </source>
</evidence>
<dbReference type="FunFam" id="1.20.58.760:FF:000001">
    <property type="entry name" value="ATP-dependent zinc metalloprotease FtsH"/>
    <property type="match status" value="1"/>
</dbReference>
<evidence type="ECO:0000256" key="16">
    <source>
        <dbReference type="ARBA" id="ARBA00022989"/>
    </source>
</evidence>
<dbReference type="SMART" id="SM00382">
    <property type="entry name" value="AAA"/>
    <property type="match status" value="1"/>
</dbReference>
<feature type="transmembrane region" description="Helical" evidence="20">
    <location>
        <begin position="122"/>
        <end position="145"/>
    </location>
</feature>
<dbReference type="InterPro" id="IPR003593">
    <property type="entry name" value="AAA+_ATPase"/>
</dbReference>
<dbReference type="Pfam" id="PF00004">
    <property type="entry name" value="AAA"/>
    <property type="match status" value="1"/>
</dbReference>
<evidence type="ECO:0000256" key="2">
    <source>
        <dbReference type="ARBA" id="ARBA00004370"/>
    </source>
</evidence>
<evidence type="ECO:0000256" key="18">
    <source>
        <dbReference type="ARBA" id="ARBA00023049"/>
    </source>
</evidence>
<evidence type="ECO:0000256" key="12">
    <source>
        <dbReference type="ARBA" id="ARBA00022813"/>
    </source>
</evidence>
<evidence type="ECO:0000259" key="21">
    <source>
        <dbReference type="PROSITE" id="PS50819"/>
    </source>
</evidence>
<dbReference type="InterPro" id="IPR027417">
    <property type="entry name" value="P-loop_NTPase"/>
</dbReference>
<dbReference type="CDD" id="cd00081">
    <property type="entry name" value="Hint"/>
    <property type="match status" value="1"/>
</dbReference>
<feature type="domain" description="DOD-type homing endonuclease" evidence="21">
    <location>
        <begin position="529"/>
        <end position="661"/>
    </location>
</feature>
<evidence type="ECO:0000313" key="22">
    <source>
        <dbReference type="EMBL" id="OGC55773.1"/>
    </source>
</evidence>
<keyword evidence="10" id="KW-0255">Endonuclease</keyword>
<comment type="subcellular location">
    <subcellularLocation>
        <location evidence="2">Membrane</location>
    </subcellularLocation>
</comment>
<evidence type="ECO:0000256" key="20">
    <source>
        <dbReference type="SAM" id="Phobius"/>
    </source>
</evidence>
<dbReference type="InterPro" id="IPR006142">
    <property type="entry name" value="INTEIN"/>
</dbReference>
<proteinExistence type="inferred from homology"/>
<dbReference type="GO" id="GO:0005886">
    <property type="term" value="C:plasma membrane"/>
    <property type="evidence" value="ECO:0007669"/>
    <property type="project" value="TreeGrafter"/>
</dbReference>
<dbReference type="GO" id="GO:0006314">
    <property type="term" value="P:intron homing"/>
    <property type="evidence" value="ECO:0007669"/>
    <property type="project" value="UniProtKB-KW"/>
</dbReference>
<dbReference type="PANTHER" id="PTHR23076:SF97">
    <property type="entry name" value="ATP-DEPENDENT ZINC METALLOPROTEASE YME1L1"/>
    <property type="match status" value="1"/>
</dbReference>
<dbReference type="GO" id="GO:0008270">
    <property type="term" value="F:zinc ion binding"/>
    <property type="evidence" value="ECO:0007669"/>
    <property type="project" value="InterPro"/>
</dbReference>
<dbReference type="PROSITE" id="PS50817">
    <property type="entry name" value="INTEIN_N_TER"/>
    <property type="match status" value="1"/>
</dbReference>
<keyword evidence="13" id="KW-0862">Zinc</keyword>
<dbReference type="GO" id="GO:0005524">
    <property type="term" value="F:ATP binding"/>
    <property type="evidence" value="ECO:0007669"/>
    <property type="project" value="UniProtKB-KW"/>
</dbReference>
<evidence type="ECO:0000313" key="23">
    <source>
        <dbReference type="Proteomes" id="UP000176504"/>
    </source>
</evidence>
<comment type="caution">
    <text evidence="22">The sequence shown here is derived from an EMBL/GenBank/DDBJ whole genome shotgun (WGS) entry which is preliminary data.</text>
</comment>